<dbReference type="AlphaFoldDB" id="A0A4P8L2Y3"/>
<feature type="active site" description="O-(5'-phospho-DNA)-tyrosine intermediate" evidence="9 10">
    <location>
        <position position="117"/>
    </location>
</feature>
<evidence type="ECO:0000256" key="9">
    <source>
        <dbReference type="HAMAP-Rule" id="MF_01897"/>
    </source>
</evidence>
<dbReference type="NCBIfam" id="NF004043">
    <property type="entry name" value="PRK05560.1"/>
    <property type="match status" value="1"/>
</dbReference>
<keyword evidence="7 9" id="KW-0413">Isomerase</keyword>
<comment type="subunit">
    <text evidence="9">Heterotetramer, composed of two GyrA and two GyrB chains. In the heterotetramer, GyrA contains the active site tyrosine that forms a transient covalent intermediate with DNA, while GyrB binds cofactors and catalyzes ATP hydrolysis.</text>
</comment>
<name>A0A4P8L2Y3_9BACT</name>
<dbReference type="SMART" id="SM00434">
    <property type="entry name" value="TOP4c"/>
    <property type="match status" value="1"/>
</dbReference>
<keyword evidence="9" id="KW-0963">Cytoplasm</keyword>
<keyword evidence="3 9" id="KW-0547">Nucleotide-binding</keyword>
<keyword evidence="6 9" id="KW-0238">DNA-binding</keyword>
<evidence type="ECO:0000256" key="7">
    <source>
        <dbReference type="ARBA" id="ARBA00023235"/>
    </source>
</evidence>
<dbReference type="PROSITE" id="PS52040">
    <property type="entry name" value="TOPO_IIA"/>
    <property type="match status" value="1"/>
</dbReference>
<dbReference type="FunFam" id="1.10.268.10:FF:000001">
    <property type="entry name" value="DNA gyrase subunit A"/>
    <property type="match status" value="1"/>
</dbReference>
<protein>
    <recommendedName>
        <fullName evidence="9">DNA gyrase subunit A</fullName>
        <ecNumber evidence="9">5.6.2.2</ecNumber>
    </recommendedName>
</protein>
<dbReference type="GO" id="GO:0006265">
    <property type="term" value="P:DNA topological change"/>
    <property type="evidence" value="ECO:0007669"/>
    <property type="project" value="UniProtKB-UniRule"/>
</dbReference>
<dbReference type="EC" id="5.6.2.2" evidence="9"/>
<dbReference type="SUPFAM" id="SSF101904">
    <property type="entry name" value="GyrA/ParC C-terminal domain-like"/>
    <property type="match status" value="1"/>
</dbReference>
<dbReference type="OrthoDB" id="9806486at2"/>
<keyword evidence="4 9" id="KW-0067">ATP-binding</keyword>
<comment type="miscellaneous">
    <text evidence="9">Few gyrases are as efficient as E.coli at forming negative supercoils. Not all organisms have 2 type II topoisomerases; in organisms with a single type II topoisomerase this enzyme also has to decatenate newly replicated chromosomes.</text>
</comment>
<dbReference type="Gene3D" id="2.120.10.90">
    <property type="entry name" value="DNA gyrase/topoisomerase IV, subunit A, C-terminal"/>
    <property type="match status" value="1"/>
</dbReference>
<dbReference type="Pfam" id="PF03989">
    <property type="entry name" value="DNA_gyraseA_C"/>
    <property type="match status" value="6"/>
</dbReference>
<dbReference type="InterPro" id="IPR005743">
    <property type="entry name" value="GyrA"/>
</dbReference>
<dbReference type="InterPro" id="IPR002205">
    <property type="entry name" value="Topo_IIA_dom_A"/>
</dbReference>
<dbReference type="InterPro" id="IPR013758">
    <property type="entry name" value="Topo_IIA_A/C_ab"/>
</dbReference>
<feature type="short sequence motif" description="GyrA-box" evidence="9">
    <location>
        <begin position="521"/>
        <end position="527"/>
    </location>
</feature>
<dbReference type="FunFam" id="3.90.199.10:FF:000001">
    <property type="entry name" value="DNA gyrase subunit A"/>
    <property type="match status" value="1"/>
</dbReference>
<keyword evidence="5 9" id="KW-0799">Topoisomerase</keyword>
<organism evidence="12 13">
    <name type="scientific">Desulfoglaeba alkanexedens ALDC</name>
    <dbReference type="NCBI Taxonomy" id="980445"/>
    <lineage>
        <taxon>Bacteria</taxon>
        <taxon>Pseudomonadati</taxon>
        <taxon>Thermodesulfobacteriota</taxon>
        <taxon>Syntrophobacteria</taxon>
        <taxon>Syntrophobacterales</taxon>
        <taxon>Syntrophobacteraceae</taxon>
        <taxon>Desulfoglaeba</taxon>
    </lineage>
</organism>
<reference evidence="12 13" key="1">
    <citation type="submission" date="2019-05" db="EMBL/GenBank/DDBJ databases">
        <title>The Complete Genome Sequence of the n-alkane-degrading Desulfoglaeba alkanexedens ALDC reveals multiple alkylsuccinate synthase gene clusters.</title>
        <authorList>
            <person name="Callaghan A.V."/>
            <person name="Davidova I.A."/>
            <person name="Duncan K.E."/>
            <person name="Morris B."/>
            <person name="McInerney M.J."/>
        </authorList>
    </citation>
    <scope>NUCLEOTIDE SEQUENCE [LARGE SCALE GENOMIC DNA]</scope>
    <source>
        <strain evidence="12 13">ALDC</strain>
    </source>
</reference>
<dbReference type="PANTHER" id="PTHR43493:SF5">
    <property type="entry name" value="DNA GYRASE SUBUNIT A, CHLOROPLASTIC_MITOCHONDRIAL"/>
    <property type="match status" value="1"/>
</dbReference>
<evidence type="ECO:0000256" key="4">
    <source>
        <dbReference type="ARBA" id="ARBA00022840"/>
    </source>
</evidence>
<evidence type="ECO:0000256" key="10">
    <source>
        <dbReference type="PROSITE-ProRule" id="PRU01384"/>
    </source>
</evidence>
<comment type="subcellular location">
    <subcellularLocation>
        <location evidence="9">Cytoplasm</location>
    </subcellularLocation>
</comment>
<keyword evidence="13" id="KW-1185">Reference proteome</keyword>
<evidence type="ECO:0000256" key="1">
    <source>
        <dbReference type="ARBA" id="ARBA00000185"/>
    </source>
</evidence>
<dbReference type="RefSeq" id="WP_137423992.1">
    <property type="nucleotide sequence ID" value="NZ_CP040098.1"/>
</dbReference>
<dbReference type="Pfam" id="PF00521">
    <property type="entry name" value="DNA_topoisoIV"/>
    <property type="match status" value="1"/>
</dbReference>
<comment type="similarity">
    <text evidence="2 9">Belongs to the type II topoisomerase GyrA/ParC subunit family.</text>
</comment>
<dbReference type="CDD" id="cd00187">
    <property type="entry name" value="TOP4c"/>
    <property type="match status" value="1"/>
</dbReference>
<evidence type="ECO:0000256" key="8">
    <source>
        <dbReference type="ARBA" id="ARBA00063644"/>
    </source>
</evidence>
<evidence type="ECO:0000313" key="13">
    <source>
        <dbReference type="Proteomes" id="UP000298602"/>
    </source>
</evidence>
<evidence type="ECO:0000256" key="3">
    <source>
        <dbReference type="ARBA" id="ARBA00022741"/>
    </source>
</evidence>
<dbReference type="InterPro" id="IPR013757">
    <property type="entry name" value="Topo_IIA_A_a_sf"/>
</dbReference>
<gene>
    <name evidence="9 12" type="primary">gyrA</name>
    <name evidence="12" type="ORF">FDQ92_07465</name>
</gene>
<dbReference type="GO" id="GO:0005524">
    <property type="term" value="F:ATP binding"/>
    <property type="evidence" value="ECO:0007669"/>
    <property type="project" value="UniProtKB-UniRule"/>
</dbReference>
<dbReference type="InterPro" id="IPR006691">
    <property type="entry name" value="GyrA/parC_rep"/>
</dbReference>
<comment type="subunit">
    <text evidence="8">Heterotetramer composed of ParC and ParE.</text>
</comment>
<dbReference type="EMBL" id="CP040098">
    <property type="protein sequence ID" value="QCQ22023.1"/>
    <property type="molecule type" value="Genomic_DNA"/>
</dbReference>
<dbReference type="InterPro" id="IPR013760">
    <property type="entry name" value="Topo_IIA-like_dom_sf"/>
</dbReference>
<dbReference type="Gene3D" id="1.10.268.10">
    <property type="entry name" value="Topoisomerase, domain 3"/>
    <property type="match status" value="1"/>
</dbReference>
<comment type="catalytic activity">
    <reaction evidence="1 9 10">
        <text>ATP-dependent breakage, passage and rejoining of double-stranded DNA.</text>
        <dbReference type="EC" id="5.6.2.2"/>
    </reaction>
</comment>
<dbReference type="GO" id="GO:0034335">
    <property type="term" value="F:DNA negative supercoiling activity"/>
    <property type="evidence" value="ECO:0007669"/>
    <property type="project" value="UniProtKB-ARBA"/>
</dbReference>
<dbReference type="Gene3D" id="3.30.1360.40">
    <property type="match status" value="1"/>
</dbReference>
<dbReference type="GO" id="GO:0003677">
    <property type="term" value="F:DNA binding"/>
    <property type="evidence" value="ECO:0007669"/>
    <property type="project" value="UniProtKB-UniRule"/>
</dbReference>
<dbReference type="Gene3D" id="3.90.199.10">
    <property type="entry name" value="Topoisomerase II, domain 5"/>
    <property type="match status" value="1"/>
</dbReference>
<evidence type="ECO:0000313" key="12">
    <source>
        <dbReference type="EMBL" id="QCQ22023.1"/>
    </source>
</evidence>
<dbReference type="PANTHER" id="PTHR43493">
    <property type="entry name" value="DNA GYRASE/TOPOISOMERASE SUBUNIT A"/>
    <property type="match status" value="1"/>
</dbReference>
<reference evidence="12 13" key="2">
    <citation type="submission" date="2019-05" db="EMBL/GenBank/DDBJ databases">
        <authorList>
            <person name="Suflita J.M."/>
            <person name="Marks C.R."/>
        </authorList>
    </citation>
    <scope>NUCLEOTIDE SEQUENCE [LARGE SCALE GENOMIC DNA]</scope>
    <source>
        <strain evidence="12 13">ALDC</strain>
    </source>
</reference>
<dbReference type="NCBIfam" id="NF004044">
    <property type="entry name" value="PRK05561.1"/>
    <property type="match status" value="1"/>
</dbReference>
<dbReference type="FunFam" id="3.30.1360.40:FF:000002">
    <property type="entry name" value="DNA gyrase subunit A"/>
    <property type="match status" value="1"/>
</dbReference>
<dbReference type="GO" id="GO:0005737">
    <property type="term" value="C:cytoplasm"/>
    <property type="evidence" value="ECO:0007669"/>
    <property type="project" value="UniProtKB-SubCell"/>
</dbReference>
<evidence type="ECO:0000259" key="11">
    <source>
        <dbReference type="PROSITE" id="PS52040"/>
    </source>
</evidence>
<dbReference type="KEGG" id="dax:FDQ92_07465"/>
<dbReference type="GO" id="GO:0005694">
    <property type="term" value="C:chromosome"/>
    <property type="evidence" value="ECO:0007669"/>
    <property type="project" value="InterPro"/>
</dbReference>
<dbReference type="SUPFAM" id="SSF56719">
    <property type="entry name" value="Type II DNA topoisomerase"/>
    <property type="match status" value="1"/>
</dbReference>
<proteinExistence type="inferred from homology"/>
<dbReference type="GO" id="GO:0009330">
    <property type="term" value="C:DNA topoisomerase type II (double strand cut, ATP-hydrolyzing) complex"/>
    <property type="evidence" value="ECO:0007669"/>
    <property type="project" value="TreeGrafter"/>
</dbReference>
<dbReference type="InterPro" id="IPR050220">
    <property type="entry name" value="Type_II_DNA_Topoisomerases"/>
</dbReference>
<sequence length="811" mass="91368">MSQSTINIEDEIKLSYLDYAMSVIIGRALPDVRDGLKPVHRRILFAMHELKNDYNKPYKKSARVVGDVIGKYHPHGDAAVYDALVRMAQDFSMRYPLVDGQGNFGSVDGDPPAAMRYTEVRMARLAHEFLQDIEKETVPFIANYDNSMMEPVVLPTRAPNLLLNGASGIAVGMATNIPPHNLTELCRGLQALLKDPELSLAELMRHIPGPDFPTGGFIYGTEGIREAYETGRGIVKMRARMELEEKGAGRKQQLVVTELPYQVNKAKLLEKIADLVKEKRITGIQDIRDESSREGMRIVLSLKAGENPKVVENQLFKFTSLEMTFGVILLAVVDNRPELLDLKSVLGHFLDFRRDVIVKRTRYDLSQAEKRAHILEGLKRALDHLDQVIRLIREAPNPPTARAQLVEHLELTEVQAQAILDMRLQRLTGLEREKILEDYRKILQDIERFKKILASSVLVDEIIHGEIQELIDLYGDRRRTDIVVEEREVNLEDLIDEKEVVVTISRAGYVKRTPLDVYRSQRRGGKGRTGMNIREKDVVTTVFTASTHDHLLVFTTLGRVYWLKVYTIPEVAPAALGKAIVNLLPLMENERVATILPVRNFDDGRYVIMATRRGVVKKTELSAYSNPRPSGIRALVIDEGDEVICARITDGNQHLFFMSKAGKCIRIEEKDVRPTGRVTRGVRAMELAGSELIGMDLLSDDYAVLVVTERGYGKRTPAAAYKVQRRGGQGVINIRVTEKNGEVVAFRQVSEEDEILIITNSGRLIRIAVSEIREMGRATQGVKLMDLGDAEKVVDVAVLVESEEEREEEDQ</sequence>
<dbReference type="HAMAP" id="MF_01897">
    <property type="entry name" value="GyrA"/>
    <property type="match status" value="1"/>
</dbReference>
<dbReference type="Proteomes" id="UP000298602">
    <property type="component" value="Chromosome"/>
</dbReference>
<dbReference type="GO" id="GO:0006261">
    <property type="term" value="P:DNA-templated DNA replication"/>
    <property type="evidence" value="ECO:0007669"/>
    <property type="project" value="UniProtKB-UniRule"/>
</dbReference>
<evidence type="ECO:0000256" key="2">
    <source>
        <dbReference type="ARBA" id="ARBA00008263"/>
    </source>
</evidence>
<dbReference type="InterPro" id="IPR035516">
    <property type="entry name" value="Gyrase/topoIV_suA_C"/>
</dbReference>
<evidence type="ECO:0000256" key="5">
    <source>
        <dbReference type="ARBA" id="ARBA00023029"/>
    </source>
</evidence>
<comment type="function">
    <text evidence="9">A type II topoisomerase that negatively supercoils closed circular double-stranded (ds) DNA in an ATP-dependent manner to modulate DNA topology and maintain chromosomes in an underwound state. Negative supercoiling favors strand separation, and DNA replication, transcription, recombination and repair, all of which involve strand separation. Also able to catalyze the interconversion of other topological isomers of dsDNA rings, including catenanes and knotted rings. Type II topoisomerases break and join 2 DNA strands simultaneously in an ATP-dependent manner.</text>
</comment>
<feature type="domain" description="Topo IIA-type catalytic" evidence="11">
    <location>
        <begin position="29"/>
        <end position="494"/>
    </location>
</feature>
<dbReference type="FunFam" id="2.120.10.90:FF:000005">
    <property type="entry name" value="DNA topoisomerase 4 subunit A"/>
    <property type="match status" value="1"/>
</dbReference>
<evidence type="ECO:0000256" key="6">
    <source>
        <dbReference type="ARBA" id="ARBA00023125"/>
    </source>
</evidence>
<dbReference type="NCBIfam" id="TIGR01063">
    <property type="entry name" value="gyrA"/>
    <property type="match status" value="1"/>
</dbReference>
<accession>A0A4P8L2Y3</accession>